<reference evidence="2" key="1">
    <citation type="submission" date="2020-05" db="UniProtKB">
        <authorList>
            <consortium name="EnsemblMetazoa"/>
        </authorList>
    </citation>
    <scope>IDENTIFICATION</scope>
    <source>
        <strain evidence="2">FUMOZ</strain>
    </source>
</reference>
<dbReference type="Pfam" id="PF24664">
    <property type="entry name" value="Monjiviricetes_fusion"/>
    <property type="match status" value="1"/>
</dbReference>
<feature type="domain" description="DUF5641" evidence="1">
    <location>
        <begin position="181"/>
        <end position="274"/>
    </location>
</feature>
<evidence type="ECO:0000313" key="2">
    <source>
        <dbReference type="EnsemblMetazoa" id="AFUN011864-PA"/>
    </source>
</evidence>
<dbReference type="STRING" id="62324.A0A182RZY2"/>
<dbReference type="VEuPathDB" id="VectorBase:AFUN2_003669"/>
<protein>
    <submittedName>
        <fullName evidence="2">DUF5641 domain-containing protein</fullName>
    </submittedName>
</protein>
<dbReference type="VEuPathDB" id="VectorBase:AFUN2_008492"/>
<dbReference type="VEuPathDB" id="VectorBase:AFUN011864"/>
<dbReference type="InterPro" id="IPR040676">
    <property type="entry name" value="DUF5641"/>
</dbReference>
<dbReference type="PANTHER" id="PTHR47331">
    <property type="entry name" value="PHD-TYPE DOMAIN-CONTAINING PROTEIN"/>
    <property type="match status" value="1"/>
</dbReference>
<dbReference type="PANTHER" id="PTHR47331:SF6">
    <property type="entry name" value="DOUBLECORTIN DOMAIN-CONTAINING PROTEIN"/>
    <property type="match status" value="1"/>
</dbReference>
<accession>A0A182RZY2</accession>
<sequence length="647" mass="74629">MKFSNWWKLIIRVCILMKIIEYGLKRKTFRKSYTVEDRIRAENILYRKAQKDVYPDEVQDLTQNKELTTIGPLSKLTPMLDDSGVMRFRSRLEYAERLPRPTRVPIILPKHHHITHLIIQWHHEMGALIHAEFILNSRPLTHIPLNHEDDEALTPFHILIGRAGTYSVPTEFQTHNLERQHWRLALHYGKVFWEKWKKEYLPLIAQRPKWNQSTEPLKIDDIVIITDSNTNKLGSWLKGRVIDVQKGKDGQVRSAEVKTTQGTYRRPVTGLAILDVYNKQNVVKQGDKRQTKGQNSSEKAFIGVHAEDTTAKDHQKLCERTDFEIIYEGTVNKTFNNDGSGHTAVVAAEVLYIIECKPVFVTYERKDDCYQEIPVTYNNRSMFIAPVTRVLQIRGTQIDCTPLLPAKFNIGGRWYTTDQRLRETTPPQELTTDVVTKWSYTPLPSLMESGVYDYENLQRMKDMVYEQSDKRIASSVVHKIMSGQHPNLQGFSFDTLISENIIHNAFEKYWSKFISWTTWLGNITSTALGIYILARALKFIIDTIIHGRILYDIYGIGWQLLAAFWDSLTNLLSHRNHMMNNRPTNAPPEAATTIDQNDEDIQTHRLPNTKTKLYPNTSMELRNLQVAATTSDHASSAASATSSSHQL</sequence>
<organism evidence="2">
    <name type="scientific">Anopheles funestus</name>
    <name type="common">African malaria mosquito</name>
    <dbReference type="NCBI Taxonomy" id="62324"/>
    <lineage>
        <taxon>Eukaryota</taxon>
        <taxon>Metazoa</taxon>
        <taxon>Ecdysozoa</taxon>
        <taxon>Arthropoda</taxon>
        <taxon>Hexapoda</taxon>
        <taxon>Insecta</taxon>
        <taxon>Pterygota</taxon>
        <taxon>Neoptera</taxon>
        <taxon>Endopterygota</taxon>
        <taxon>Diptera</taxon>
        <taxon>Nematocera</taxon>
        <taxon>Culicoidea</taxon>
        <taxon>Culicidae</taxon>
        <taxon>Anophelinae</taxon>
        <taxon>Anopheles</taxon>
    </lineage>
</organism>
<dbReference type="EnsemblMetazoa" id="AFUN011864-RA">
    <property type="protein sequence ID" value="AFUN011864-PA"/>
    <property type="gene ID" value="AFUN011864"/>
</dbReference>
<evidence type="ECO:0000259" key="1">
    <source>
        <dbReference type="Pfam" id="PF18701"/>
    </source>
</evidence>
<name>A0A182RZY2_ANOFN</name>
<dbReference type="Pfam" id="PF18701">
    <property type="entry name" value="DUF5641"/>
    <property type="match status" value="1"/>
</dbReference>
<proteinExistence type="predicted"/>
<dbReference type="VEuPathDB" id="VectorBase:AFUN2_008286"/>
<dbReference type="AlphaFoldDB" id="A0A182RZY2"/>